<feature type="compositionally biased region" description="Basic and acidic residues" evidence="1">
    <location>
        <begin position="1"/>
        <end position="14"/>
    </location>
</feature>
<proteinExistence type="predicted"/>
<evidence type="ECO:0000313" key="2">
    <source>
        <dbReference type="EMBL" id="JAD76822.1"/>
    </source>
</evidence>
<reference evidence="2" key="2">
    <citation type="journal article" date="2015" name="Data Brief">
        <title>Shoot transcriptome of the giant reed, Arundo donax.</title>
        <authorList>
            <person name="Barrero R.A."/>
            <person name="Guerrero F.D."/>
            <person name="Moolhuijzen P."/>
            <person name="Goolsby J.A."/>
            <person name="Tidwell J."/>
            <person name="Bellgard S.E."/>
            <person name="Bellgard M.I."/>
        </authorList>
    </citation>
    <scope>NUCLEOTIDE SEQUENCE</scope>
    <source>
        <tissue evidence="2">Shoot tissue taken approximately 20 cm above the soil surface</tissue>
    </source>
</reference>
<protein>
    <submittedName>
        <fullName evidence="2">Uncharacterized protein</fullName>
    </submittedName>
</protein>
<dbReference type="AlphaFoldDB" id="A0A0A9CZ90"/>
<feature type="region of interest" description="Disordered" evidence="1">
    <location>
        <begin position="1"/>
        <end position="24"/>
    </location>
</feature>
<organism evidence="2">
    <name type="scientific">Arundo donax</name>
    <name type="common">Giant reed</name>
    <name type="synonym">Donax arundinaceus</name>
    <dbReference type="NCBI Taxonomy" id="35708"/>
    <lineage>
        <taxon>Eukaryota</taxon>
        <taxon>Viridiplantae</taxon>
        <taxon>Streptophyta</taxon>
        <taxon>Embryophyta</taxon>
        <taxon>Tracheophyta</taxon>
        <taxon>Spermatophyta</taxon>
        <taxon>Magnoliopsida</taxon>
        <taxon>Liliopsida</taxon>
        <taxon>Poales</taxon>
        <taxon>Poaceae</taxon>
        <taxon>PACMAD clade</taxon>
        <taxon>Arundinoideae</taxon>
        <taxon>Arundineae</taxon>
        <taxon>Arundo</taxon>
    </lineage>
</organism>
<dbReference type="EMBL" id="GBRH01221073">
    <property type="protein sequence ID" value="JAD76822.1"/>
    <property type="molecule type" value="Transcribed_RNA"/>
</dbReference>
<reference evidence="2" key="1">
    <citation type="submission" date="2014-09" db="EMBL/GenBank/DDBJ databases">
        <authorList>
            <person name="Magalhaes I.L.F."/>
            <person name="Oliveira U."/>
            <person name="Santos F.R."/>
            <person name="Vidigal T.H.D.A."/>
            <person name="Brescovit A.D."/>
            <person name="Santos A.J."/>
        </authorList>
    </citation>
    <scope>NUCLEOTIDE SEQUENCE</scope>
    <source>
        <tissue evidence="2">Shoot tissue taken approximately 20 cm above the soil surface</tissue>
    </source>
</reference>
<evidence type="ECO:0000256" key="1">
    <source>
        <dbReference type="SAM" id="MobiDB-lite"/>
    </source>
</evidence>
<accession>A0A0A9CZ90</accession>
<name>A0A0A9CZ90_ARUDO</name>
<sequence length="153" mass="16717">MDEASGMRRLREQPVPRQPLSTCLPAPSWSSPPGVSPAAAFLCSPFILPECLICIPRPASLPVHASNVPGTEGVAVRGAAVPRKRRSARRCHLDEPRDGRITRARPADVKRRRVCGRFHQCRALAITTVAAPLNLGSLPTSHAQVNVPQQWRR</sequence>